<gene>
    <name evidence="8" type="ORF">MGWOODY_Tha606</name>
</gene>
<accession>A0A160TCM7</accession>
<evidence type="ECO:0000256" key="2">
    <source>
        <dbReference type="ARBA" id="ARBA00022475"/>
    </source>
</evidence>
<organism evidence="8">
    <name type="scientific">hydrothermal vent metagenome</name>
    <dbReference type="NCBI Taxonomy" id="652676"/>
    <lineage>
        <taxon>unclassified sequences</taxon>
        <taxon>metagenomes</taxon>
        <taxon>ecological metagenomes</taxon>
    </lineage>
</organism>
<keyword evidence="8" id="KW-0378">Hydrolase</keyword>
<evidence type="ECO:0000256" key="3">
    <source>
        <dbReference type="ARBA" id="ARBA00022519"/>
    </source>
</evidence>
<evidence type="ECO:0000256" key="6">
    <source>
        <dbReference type="ARBA" id="ARBA00023136"/>
    </source>
</evidence>
<keyword evidence="5 7" id="KW-1133">Transmembrane helix</keyword>
<dbReference type="InterPro" id="IPR017039">
    <property type="entry name" value="Virul_fac_BrkB"/>
</dbReference>
<dbReference type="HAMAP" id="MF_00672">
    <property type="entry name" value="UPF0761"/>
    <property type="match status" value="1"/>
</dbReference>
<feature type="transmembrane region" description="Helical" evidence="7">
    <location>
        <begin position="237"/>
        <end position="263"/>
    </location>
</feature>
<dbReference type="GO" id="GO:0016787">
    <property type="term" value="F:hydrolase activity"/>
    <property type="evidence" value="ECO:0007669"/>
    <property type="project" value="UniProtKB-KW"/>
</dbReference>
<evidence type="ECO:0000256" key="7">
    <source>
        <dbReference type="SAM" id="Phobius"/>
    </source>
</evidence>
<dbReference type="Pfam" id="PF03631">
    <property type="entry name" value="Virul_fac_BrkB"/>
    <property type="match status" value="1"/>
</dbReference>
<dbReference type="EC" id="3.1.-.-" evidence="8"/>
<proteinExistence type="inferred from homology"/>
<evidence type="ECO:0000256" key="5">
    <source>
        <dbReference type="ARBA" id="ARBA00022989"/>
    </source>
</evidence>
<dbReference type="EMBL" id="CZQC01000064">
    <property type="protein sequence ID" value="CUS42265.1"/>
    <property type="molecule type" value="Genomic_DNA"/>
</dbReference>
<feature type="transmembrane region" description="Helical" evidence="7">
    <location>
        <begin position="204"/>
        <end position="225"/>
    </location>
</feature>
<dbReference type="PANTHER" id="PTHR30213:SF0">
    <property type="entry name" value="UPF0761 MEMBRANE PROTEIN YIHY"/>
    <property type="match status" value="1"/>
</dbReference>
<feature type="transmembrane region" description="Helical" evidence="7">
    <location>
        <begin position="97"/>
        <end position="116"/>
    </location>
</feature>
<feature type="transmembrane region" description="Helical" evidence="7">
    <location>
        <begin position="176"/>
        <end position="197"/>
    </location>
</feature>
<feature type="transmembrane region" description="Helical" evidence="7">
    <location>
        <begin position="32"/>
        <end position="54"/>
    </location>
</feature>
<evidence type="ECO:0000313" key="8">
    <source>
        <dbReference type="EMBL" id="CUS42265.1"/>
    </source>
</evidence>
<dbReference type="PANTHER" id="PTHR30213">
    <property type="entry name" value="INNER MEMBRANE PROTEIN YHJD"/>
    <property type="match status" value="1"/>
</dbReference>
<dbReference type="AlphaFoldDB" id="A0A160TCM7"/>
<evidence type="ECO:0000256" key="4">
    <source>
        <dbReference type="ARBA" id="ARBA00022692"/>
    </source>
</evidence>
<name>A0A160TCM7_9ZZZZ</name>
<reference evidence="8" key="1">
    <citation type="submission" date="2015-10" db="EMBL/GenBank/DDBJ databases">
        <authorList>
            <person name="Gilbert D.G."/>
        </authorList>
    </citation>
    <scope>NUCLEOTIDE SEQUENCE</scope>
</reference>
<protein>
    <submittedName>
        <fullName evidence="8">Ribonuclease BN</fullName>
        <ecNumber evidence="8">3.1.-.-</ecNumber>
    </submittedName>
</protein>
<keyword evidence="3" id="KW-0997">Cell inner membrane</keyword>
<dbReference type="InterPro" id="IPR023679">
    <property type="entry name" value="UPF0761_bac"/>
</dbReference>
<evidence type="ECO:0000256" key="1">
    <source>
        <dbReference type="ARBA" id="ARBA00004651"/>
    </source>
</evidence>
<comment type="subcellular location">
    <subcellularLocation>
        <location evidence="1">Cell membrane</location>
        <topology evidence="1">Multi-pass membrane protein</topology>
    </subcellularLocation>
</comment>
<keyword evidence="6 7" id="KW-0472">Membrane</keyword>
<dbReference type="GO" id="GO:0005886">
    <property type="term" value="C:plasma membrane"/>
    <property type="evidence" value="ECO:0007669"/>
    <property type="project" value="UniProtKB-SubCell"/>
</dbReference>
<keyword evidence="2" id="KW-1003">Cell membrane</keyword>
<sequence>MKPRLNLKWRRTAQIIWSTLTRFESMERRRDAAALTYTTLFALVPVLTVSYSILSALPALQSWGEQANAQLFAYVMPEGSEVISEYLQQFSQQARKLTWVGLVFLFITAFMLLQTVETQFNRIWNVQTSRSKIQTFFRYWAVLSLGPLFFGAAFATTSIVASLPLWGGDLATSVEFIAHLLPWALSSIAIALLYIVVPNCKVPVLHAFIASTVIATVFELAKFLFSETLGMFPSYKLIYGAFAAVPLFLLWMYASWMLLLLGAELTFSLSHHRAAKKNGNSALERLRVAATLYEAQQKGGLLTEDRLRKRLDDIGAERISAILSDFQQQRWATISHEQEWTWLRDPRSLTLAEFFAHEPLKAMSQIEGSGSVSNDPLKQRWVAWQQDWQNTITDDSGRSLDSLFQ</sequence>
<feature type="transmembrane region" description="Helical" evidence="7">
    <location>
        <begin position="137"/>
        <end position="164"/>
    </location>
</feature>
<dbReference type="NCBIfam" id="TIGR00765">
    <property type="entry name" value="yihY_not_rbn"/>
    <property type="match status" value="1"/>
</dbReference>
<keyword evidence="4 7" id="KW-0812">Transmembrane</keyword>